<dbReference type="AlphaFoldDB" id="C5A7B0"/>
<name>C5A7B0_THEGJ</name>
<dbReference type="STRING" id="593117.TGAM_1620"/>
<keyword evidence="2" id="KW-1185">Reference proteome</keyword>
<dbReference type="RefSeq" id="WP_015859233.1">
    <property type="nucleotide sequence ID" value="NC_012804.1"/>
</dbReference>
<dbReference type="KEGG" id="tga:TGAM_1620"/>
<gene>
    <name evidence="1" type="ordered locus">TGAM_1620</name>
</gene>
<dbReference type="SUPFAM" id="SSF52540">
    <property type="entry name" value="P-loop containing nucleoside triphosphate hydrolases"/>
    <property type="match status" value="1"/>
</dbReference>
<dbReference type="PATRIC" id="fig|593117.10.peg.1626"/>
<dbReference type="InterPro" id="IPR027417">
    <property type="entry name" value="P-loop_NTPase"/>
</dbReference>
<evidence type="ECO:0000313" key="2">
    <source>
        <dbReference type="Proteomes" id="UP000001488"/>
    </source>
</evidence>
<reference evidence="1 2" key="1">
    <citation type="journal article" date="2007" name="Genome Biol.">
        <title>Genome analysis and genome-wide proteomics of Thermococcus gammatolerans, the most radioresistant organism known amongst the Archaea.</title>
        <authorList>
            <person name="Zivanovic Y."/>
            <person name="Armengaud J."/>
            <person name="Lagorce A."/>
            <person name="Leplat C."/>
            <person name="Guerin P."/>
            <person name="Dutertre M."/>
            <person name="Anthouard V."/>
            <person name="Forterre P."/>
            <person name="Wincker P."/>
            <person name="Confalonieri F."/>
        </authorList>
    </citation>
    <scope>NUCLEOTIDE SEQUENCE [LARGE SCALE GENOMIC DNA]</scope>
    <source>
        <strain evidence="2">DSM 15229 / JCM 11827 / EJ3</strain>
    </source>
</reference>
<dbReference type="HOGENOM" id="CLU_061108_0_0_2"/>
<proteinExistence type="predicted"/>
<dbReference type="PANTHER" id="PTHR34301">
    <property type="entry name" value="DNA-BINDING PROTEIN-RELATED"/>
    <property type="match status" value="1"/>
</dbReference>
<protein>
    <submittedName>
        <fullName evidence="1">Prokaryotic ATPase, AAA superfamily</fullName>
    </submittedName>
</protein>
<dbReference type="OrthoDB" id="132045at2157"/>
<dbReference type="Proteomes" id="UP000001488">
    <property type="component" value="Chromosome"/>
</dbReference>
<dbReference type="EMBL" id="CP001398">
    <property type="protein sequence ID" value="ACS34122.1"/>
    <property type="molecule type" value="Genomic_DNA"/>
</dbReference>
<sequence>MKYYRYEEWQLKKHINDYFIIVTGPRWTGKSYFIREFMKRSNLNYIIIDAFKAWKEKKSWLERAIINDTKKSLRNRAPVGVITSFRNVEAENFDNFRSFLRALKDETYVIIDHADYLRYARGIDFREVAQEWIDKRDKVHFVFVAKGTPALLSYLGPQDPQSPLFMRYEKYVEVVELSPNETIKFLEDFLRLSKYMHSNFPDGFETYQDIGGLRGYLKKFVEVGCNEQKLRELLRNELKEEIRGKNTWRVLEVIARYTRIYGYADKKIIEKKVGKNFDNLRKSIEESLINNGLVMPASSNTYKTPKILAKFLPQK</sequence>
<accession>C5A7B0</accession>
<dbReference type="eggNOG" id="arCOG03169">
    <property type="taxonomic scope" value="Archaea"/>
</dbReference>
<dbReference type="PANTHER" id="PTHR34301:SF8">
    <property type="entry name" value="ATPASE DOMAIN-CONTAINING PROTEIN"/>
    <property type="match status" value="1"/>
</dbReference>
<dbReference type="Gene3D" id="3.40.50.300">
    <property type="entry name" value="P-loop containing nucleotide triphosphate hydrolases"/>
    <property type="match status" value="1"/>
</dbReference>
<dbReference type="PaxDb" id="593117-TGAM_1620"/>
<evidence type="ECO:0000313" key="1">
    <source>
        <dbReference type="EMBL" id="ACS34122.1"/>
    </source>
</evidence>
<dbReference type="GeneID" id="7987530"/>
<organism evidence="1 2">
    <name type="scientific">Thermococcus gammatolerans (strain DSM 15229 / JCM 11827 / EJ3)</name>
    <dbReference type="NCBI Taxonomy" id="593117"/>
    <lineage>
        <taxon>Archaea</taxon>
        <taxon>Methanobacteriati</taxon>
        <taxon>Methanobacteriota</taxon>
        <taxon>Thermococci</taxon>
        <taxon>Thermococcales</taxon>
        <taxon>Thermococcaceae</taxon>
        <taxon>Thermococcus</taxon>
    </lineage>
</organism>